<dbReference type="Gene3D" id="2.60.40.1120">
    <property type="entry name" value="Carboxypeptidase-like, regulatory domain"/>
    <property type="match status" value="1"/>
</dbReference>
<dbReference type="PROSITE" id="PS52016">
    <property type="entry name" value="TONB_DEPENDENT_REC_3"/>
    <property type="match status" value="1"/>
</dbReference>
<dbReference type="Pfam" id="PF07715">
    <property type="entry name" value="Plug"/>
    <property type="match status" value="1"/>
</dbReference>
<evidence type="ECO:0000256" key="4">
    <source>
        <dbReference type="ARBA" id="ARBA00022692"/>
    </source>
</evidence>
<feature type="signal peptide" evidence="9">
    <location>
        <begin position="1"/>
        <end position="16"/>
    </location>
</feature>
<evidence type="ECO:0000256" key="3">
    <source>
        <dbReference type="ARBA" id="ARBA00022452"/>
    </source>
</evidence>
<dbReference type="InterPro" id="IPR036942">
    <property type="entry name" value="Beta-barrel_TonB_sf"/>
</dbReference>
<dbReference type="InterPro" id="IPR008969">
    <property type="entry name" value="CarboxyPept-like_regulatory"/>
</dbReference>
<protein>
    <submittedName>
        <fullName evidence="11">Carboxypeptidase-like regulatory domain-containing protein</fullName>
    </submittedName>
</protein>
<keyword evidence="2 8" id="KW-0813">Transport</keyword>
<evidence type="ECO:0000313" key="11">
    <source>
        <dbReference type="EMBL" id="MEA5257796.1"/>
    </source>
</evidence>
<dbReference type="InterPro" id="IPR037066">
    <property type="entry name" value="Plug_dom_sf"/>
</dbReference>
<gene>
    <name evidence="11" type="ORF">VB264_08365</name>
</gene>
<reference evidence="11 12" key="1">
    <citation type="submission" date="2023-12" db="EMBL/GenBank/DDBJ databases">
        <title>Novel species of the genus Arcicella isolated from rivers.</title>
        <authorList>
            <person name="Lu H."/>
        </authorList>
    </citation>
    <scope>NUCLEOTIDE SEQUENCE [LARGE SCALE GENOMIC DNA]</scope>
    <source>
        <strain evidence="11 12">LMG 21963</strain>
    </source>
</reference>
<keyword evidence="7 8" id="KW-0998">Cell outer membrane</keyword>
<comment type="subcellular location">
    <subcellularLocation>
        <location evidence="1 8">Cell outer membrane</location>
        <topology evidence="1 8">Multi-pass membrane protein</topology>
    </subcellularLocation>
</comment>
<dbReference type="PANTHER" id="PTHR30069">
    <property type="entry name" value="TONB-DEPENDENT OUTER MEMBRANE RECEPTOR"/>
    <property type="match status" value="1"/>
</dbReference>
<dbReference type="Gene3D" id="2.40.170.20">
    <property type="entry name" value="TonB-dependent receptor, beta-barrel domain"/>
    <property type="match status" value="1"/>
</dbReference>
<comment type="similarity">
    <text evidence="8">Belongs to the TonB-dependent receptor family.</text>
</comment>
<name>A0ABU5QMY4_9BACT</name>
<keyword evidence="4 8" id="KW-0812">Transmembrane</keyword>
<evidence type="ECO:0000256" key="8">
    <source>
        <dbReference type="PROSITE-ProRule" id="PRU01360"/>
    </source>
</evidence>
<evidence type="ECO:0000256" key="1">
    <source>
        <dbReference type="ARBA" id="ARBA00004571"/>
    </source>
</evidence>
<evidence type="ECO:0000256" key="5">
    <source>
        <dbReference type="ARBA" id="ARBA00022729"/>
    </source>
</evidence>
<dbReference type="InterPro" id="IPR012910">
    <property type="entry name" value="Plug_dom"/>
</dbReference>
<dbReference type="Pfam" id="PF13715">
    <property type="entry name" value="CarbopepD_reg_2"/>
    <property type="match status" value="1"/>
</dbReference>
<dbReference type="EMBL" id="JAYFUL010000010">
    <property type="protein sequence ID" value="MEA5257796.1"/>
    <property type="molecule type" value="Genomic_DNA"/>
</dbReference>
<feature type="domain" description="TonB-dependent receptor plug" evidence="10">
    <location>
        <begin position="119"/>
        <end position="218"/>
    </location>
</feature>
<keyword evidence="6 8" id="KW-0472">Membrane</keyword>
<comment type="caution">
    <text evidence="11">The sequence shown here is derived from an EMBL/GenBank/DDBJ whole genome shotgun (WGS) entry which is preliminary data.</text>
</comment>
<evidence type="ECO:0000256" key="9">
    <source>
        <dbReference type="SAM" id="SignalP"/>
    </source>
</evidence>
<dbReference type="SUPFAM" id="SSF56935">
    <property type="entry name" value="Porins"/>
    <property type="match status" value="1"/>
</dbReference>
<dbReference type="Proteomes" id="UP001304671">
    <property type="component" value="Unassembled WGS sequence"/>
</dbReference>
<evidence type="ECO:0000313" key="12">
    <source>
        <dbReference type="Proteomes" id="UP001304671"/>
    </source>
</evidence>
<evidence type="ECO:0000256" key="7">
    <source>
        <dbReference type="ARBA" id="ARBA00023237"/>
    </source>
</evidence>
<evidence type="ECO:0000256" key="6">
    <source>
        <dbReference type="ARBA" id="ARBA00023136"/>
    </source>
</evidence>
<dbReference type="Gene3D" id="2.170.130.10">
    <property type="entry name" value="TonB-dependent receptor, plug domain"/>
    <property type="match status" value="1"/>
</dbReference>
<keyword evidence="5 9" id="KW-0732">Signal</keyword>
<accession>A0ABU5QMY4</accession>
<dbReference type="RefSeq" id="WP_323248417.1">
    <property type="nucleotide sequence ID" value="NZ_JAYFUL010000010.1"/>
</dbReference>
<sequence>MRLIFLFMLMGFQLFAQQSVVDGVVKDAQGQPLPFVTVSLKNTKNAIITNADGYYKLTKIPHGEHILVFSAVGFQTLEHKFTVNTSSKTINIQLEASSKELDEVTVKATAQAKVQETKPLSIKSIEIKDVVSQTVLLTDVLDKISGVRIRRSSSLGEASDISINGLRGNAIRVYIDGIPMEFMYPSFDISNLPLGNIKRVDVYKGVLPVDVGSDALGGGINIITEQKAYNTFKASYNIASFNTHLTDINLGLANKKNYFLNASLGYNYSDNNYKMRALVYETNKYEQVKRFHDTYRFLYGSITVGTHSKPWADEFRLSLNLSGGDKELQNGARITNTAIGEAKYTARNLSAVLKYEKSFLNEKILLRTLGNYTDQSLKFVDTTTNVYSWSGSIVGKNQAGEYYLGNTINYTQGLTNRTSIEYRINDKHKLLLSNLYAHQKLTGVDYLKESGERDYLTIPQYLTKNIAGLQYEGLFGEKTTLSGAIKKYDYMLDGAENNTFALVKKNGNFWGWNMGAKYNFSENTFIRASFERGYLIPLFTQFVGNGGDILRNTDLLPESSDNLNVGISNTHKISDNIQLSTSLSGFYRQQYNIIYLGSSVFRRYENADQVRTLGGEGDVSVWYKRAVNLKANLTILSKTFTAVLDTRNNYLIGTAFPNYPTTFGNVELSWLKANFLSPKNQIRFYTFYNYIGAFNHILVAASNSPTTTPDAYVPVQHRVDLGCSYKLSKQNLTLSFNIQNLLNAELYDNFLVPKAGINFNGKLIYEINNF</sequence>
<feature type="chain" id="PRO_5045568559" evidence="9">
    <location>
        <begin position="17"/>
        <end position="770"/>
    </location>
</feature>
<proteinExistence type="inferred from homology"/>
<evidence type="ECO:0000256" key="2">
    <source>
        <dbReference type="ARBA" id="ARBA00022448"/>
    </source>
</evidence>
<keyword evidence="3 8" id="KW-1134">Transmembrane beta strand</keyword>
<organism evidence="11 12">
    <name type="scientific">Arcicella aquatica</name>
    <dbReference type="NCBI Taxonomy" id="217141"/>
    <lineage>
        <taxon>Bacteria</taxon>
        <taxon>Pseudomonadati</taxon>
        <taxon>Bacteroidota</taxon>
        <taxon>Cytophagia</taxon>
        <taxon>Cytophagales</taxon>
        <taxon>Flectobacillaceae</taxon>
        <taxon>Arcicella</taxon>
    </lineage>
</organism>
<dbReference type="InterPro" id="IPR039426">
    <property type="entry name" value="TonB-dep_rcpt-like"/>
</dbReference>
<dbReference type="SUPFAM" id="SSF49464">
    <property type="entry name" value="Carboxypeptidase regulatory domain-like"/>
    <property type="match status" value="1"/>
</dbReference>
<keyword evidence="12" id="KW-1185">Reference proteome</keyword>
<evidence type="ECO:0000259" key="10">
    <source>
        <dbReference type="Pfam" id="PF07715"/>
    </source>
</evidence>
<dbReference type="PANTHER" id="PTHR30069:SF29">
    <property type="entry name" value="HEMOGLOBIN AND HEMOGLOBIN-HAPTOGLOBIN-BINDING PROTEIN 1-RELATED"/>
    <property type="match status" value="1"/>
</dbReference>